<dbReference type="Proteomes" id="UP000007431">
    <property type="component" value="Unassembled WGS sequence"/>
</dbReference>
<sequence length="263" mass="27896">MAASNEPTVYLVSGANRGIGMVHPACVAERAHASTSPGLAIVTLLASRSDAIVFAGARSPESADKLHALSRAHPGRVHVVKLVSADRADNDAAVEEIKRTAGHLNVVIANAGISDCFKDALAISPEEMTRHFEATTYPLLRASKAPKFAAVTSHVGSIAGGTQLENTVYAYGASKAALNWVTRKLHFQYPEITIFPIAPGGADTDMVKVSLTLDPGMQKVIDGYSLGPPEVCARGVLEQVDIATRETHGGKLVDYTGLDKWEW</sequence>
<dbReference type="InterPro" id="IPR002347">
    <property type="entry name" value="SDR_fam"/>
</dbReference>
<dbReference type="eggNOG" id="KOG1611">
    <property type="taxonomic scope" value="Eukaryota"/>
</dbReference>
<reference evidence="4 5" key="1">
    <citation type="journal article" date="2010" name="Nat. Biotechnol.">
        <title>Genome sequence of the model mushroom Schizophyllum commune.</title>
        <authorList>
            <person name="Ohm R.A."/>
            <person name="de Jong J.F."/>
            <person name="Lugones L.G."/>
            <person name="Aerts A."/>
            <person name="Kothe E."/>
            <person name="Stajich J.E."/>
            <person name="de Vries R.P."/>
            <person name="Record E."/>
            <person name="Levasseur A."/>
            <person name="Baker S.E."/>
            <person name="Bartholomew K.A."/>
            <person name="Coutinho P.M."/>
            <person name="Erdmann S."/>
            <person name="Fowler T.J."/>
            <person name="Gathman A.C."/>
            <person name="Lombard V."/>
            <person name="Henrissat B."/>
            <person name="Knabe N."/>
            <person name="Kuees U."/>
            <person name="Lilly W.W."/>
            <person name="Lindquist E."/>
            <person name="Lucas S."/>
            <person name="Magnuson J.K."/>
            <person name="Piumi F."/>
            <person name="Raudaskoski M."/>
            <person name="Salamov A."/>
            <person name="Schmutz J."/>
            <person name="Schwarze F.W.M.R."/>
            <person name="vanKuyk P.A."/>
            <person name="Horton J.S."/>
            <person name="Grigoriev I.V."/>
            <person name="Woesten H.A.B."/>
        </authorList>
    </citation>
    <scope>NUCLEOTIDE SEQUENCE [LARGE SCALE GENOMIC DNA]</scope>
    <source>
        <strain evidence="5">H4-8 / FGSC 9210</strain>
    </source>
</reference>
<keyword evidence="5" id="KW-1185">Reference proteome</keyword>
<evidence type="ECO:0000256" key="1">
    <source>
        <dbReference type="ARBA" id="ARBA00006484"/>
    </source>
</evidence>
<proteinExistence type="inferred from homology"/>
<dbReference type="HOGENOM" id="CLU_010194_9_1_1"/>
<dbReference type="InterPro" id="IPR051468">
    <property type="entry name" value="Fungal_SecMetab_SDRs"/>
</dbReference>
<dbReference type="PANTHER" id="PTHR43544">
    <property type="entry name" value="SHORT-CHAIN DEHYDROGENASE/REDUCTASE"/>
    <property type="match status" value="1"/>
</dbReference>
<dbReference type="EMBL" id="GL377308">
    <property type="protein sequence ID" value="EFI95590.1"/>
    <property type="molecule type" value="Genomic_DNA"/>
</dbReference>
<gene>
    <name evidence="4" type="ORF">SCHCODRAFT_110470</name>
</gene>
<dbReference type="GO" id="GO:0016491">
    <property type="term" value="F:oxidoreductase activity"/>
    <property type="evidence" value="ECO:0007669"/>
    <property type="project" value="UniProtKB-KW"/>
</dbReference>
<name>D8Q948_SCHCM</name>
<dbReference type="FunCoup" id="D8Q948">
    <property type="interactions" value="136"/>
</dbReference>
<dbReference type="InterPro" id="IPR020904">
    <property type="entry name" value="Sc_DH/Rdtase_CS"/>
</dbReference>
<organism evidence="5">
    <name type="scientific">Schizophyllum commune (strain H4-8 / FGSC 9210)</name>
    <name type="common">Split gill fungus</name>
    <dbReference type="NCBI Taxonomy" id="578458"/>
    <lineage>
        <taxon>Eukaryota</taxon>
        <taxon>Fungi</taxon>
        <taxon>Dikarya</taxon>
        <taxon>Basidiomycota</taxon>
        <taxon>Agaricomycotina</taxon>
        <taxon>Agaricomycetes</taxon>
        <taxon>Agaricomycetidae</taxon>
        <taxon>Agaricales</taxon>
        <taxon>Schizophyllaceae</taxon>
        <taxon>Schizophyllum</taxon>
    </lineage>
</organism>
<dbReference type="PROSITE" id="PS00061">
    <property type="entry name" value="ADH_SHORT"/>
    <property type="match status" value="1"/>
</dbReference>
<protein>
    <recommendedName>
        <fullName evidence="6">Ketoreductase (KR) domain-containing protein</fullName>
    </recommendedName>
</protein>
<dbReference type="GO" id="GO:0005737">
    <property type="term" value="C:cytoplasm"/>
    <property type="evidence" value="ECO:0007669"/>
    <property type="project" value="TreeGrafter"/>
</dbReference>
<dbReference type="OMA" id="ATHESEY"/>
<dbReference type="Pfam" id="PF00106">
    <property type="entry name" value="adh_short"/>
    <property type="match status" value="1"/>
</dbReference>
<dbReference type="AlphaFoldDB" id="D8Q948"/>
<dbReference type="VEuPathDB" id="FungiDB:SCHCODRAFT_02632193"/>
<dbReference type="SUPFAM" id="SSF51735">
    <property type="entry name" value="NAD(P)-binding Rossmann-fold domains"/>
    <property type="match status" value="1"/>
</dbReference>
<evidence type="ECO:0000313" key="5">
    <source>
        <dbReference type="Proteomes" id="UP000007431"/>
    </source>
</evidence>
<dbReference type="PANTHER" id="PTHR43544:SF7">
    <property type="entry name" value="NADB-LER2"/>
    <property type="match status" value="1"/>
</dbReference>
<evidence type="ECO:0000256" key="3">
    <source>
        <dbReference type="ARBA" id="ARBA00023002"/>
    </source>
</evidence>
<dbReference type="InParanoid" id="D8Q948"/>
<dbReference type="Gene3D" id="3.40.50.720">
    <property type="entry name" value="NAD(P)-binding Rossmann-like Domain"/>
    <property type="match status" value="1"/>
</dbReference>
<comment type="similarity">
    <text evidence="1">Belongs to the short-chain dehydrogenases/reductases (SDR) family.</text>
</comment>
<keyword evidence="2" id="KW-0521">NADP</keyword>
<evidence type="ECO:0000256" key="2">
    <source>
        <dbReference type="ARBA" id="ARBA00022857"/>
    </source>
</evidence>
<dbReference type="InterPro" id="IPR036291">
    <property type="entry name" value="NAD(P)-bd_dom_sf"/>
</dbReference>
<evidence type="ECO:0008006" key="6">
    <source>
        <dbReference type="Google" id="ProtNLM"/>
    </source>
</evidence>
<dbReference type="PRINTS" id="PR00081">
    <property type="entry name" value="GDHRDH"/>
</dbReference>
<feature type="non-terminal residue" evidence="4">
    <location>
        <position position="263"/>
    </location>
</feature>
<accession>D8Q948</accession>
<evidence type="ECO:0000313" key="4">
    <source>
        <dbReference type="EMBL" id="EFI95590.1"/>
    </source>
</evidence>
<keyword evidence="3" id="KW-0560">Oxidoreductase</keyword>